<name>A0A9X7IP50_9MYCO</name>
<sequence length="181" mass="18751">MVGLGQAIAGITVGTVDAADMYRAALVQCVAALDSYVHDVVLDYAVEIVKGSRGPGSPTRVGLHISAVGSLTSAQGPVELELRARAAINERLSQETYQKPDDVSKAFAMVGIQTLWQGAFGHAAGTVKRGVSLVVGRRNRIVHRCDLDPAGTGTVLPISDVDAIDAIDTIAAAVAGIDSFV</sequence>
<organism evidence="1 2">
    <name type="scientific">Mycolicibacter virginiensis</name>
    <dbReference type="NCBI Taxonomy" id="1795032"/>
    <lineage>
        <taxon>Bacteria</taxon>
        <taxon>Bacillati</taxon>
        <taxon>Actinomycetota</taxon>
        <taxon>Actinomycetes</taxon>
        <taxon>Mycobacteriales</taxon>
        <taxon>Mycobacteriaceae</taxon>
        <taxon>Mycolicibacter</taxon>
    </lineage>
</organism>
<comment type="caution">
    <text evidence="1">The sequence shown here is derived from an EMBL/GenBank/DDBJ whole genome shotgun (WGS) entry which is preliminary data.</text>
</comment>
<dbReference type="Proteomes" id="UP000237911">
    <property type="component" value="Unassembled WGS sequence"/>
</dbReference>
<protein>
    <submittedName>
        <fullName evidence="1">Uncharacterized protein</fullName>
    </submittedName>
</protein>
<reference evidence="1 2" key="1">
    <citation type="submission" date="2018-02" db="EMBL/GenBank/DDBJ databases">
        <title>Draft genome sequence of Mycobacterium virginiense isolated from mud of a swine farm in Japan.</title>
        <authorList>
            <person name="Ohya K."/>
        </authorList>
    </citation>
    <scope>NUCLEOTIDE SEQUENCE [LARGE SCALE GENOMIC DNA]</scope>
    <source>
        <strain evidence="1 2">GF75</strain>
    </source>
</reference>
<gene>
    <name evidence="1" type="ORF">C5U48_09435</name>
</gene>
<proteinExistence type="predicted"/>
<keyword evidence="2" id="KW-1185">Reference proteome</keyword>
<evidence type="ECO:0000313" key="2">
    <source>
        <dbReference type="Proteomes" id="UP000237911"/>
    </source>
</evidence>
<dbReference type="EMBL" id="PUEV01000047">
    <property type="protein sequence ID" value="PQM52514.1"/>
    <property type="molecule type" value="Genomic_DNA"/>
</dbReference>
<dbReference type="AlphaFoldDB" id="A0A9X7IP50"/>
<accession>A0A9X7IP50</accession>
<evidence type="ECO:0000313" key="1">
    <source>
        <dbReference type="EMBL" id="PQM52514.1"/>
    </source>
</evidence>